<keyword evidence="3" id="KW-1185">Reference proteome</keyword>
<sequence length="417" mass="43454">MPVATVSVNPFNPACLDTSCLSQVVGLSGNDAAVQFSSCVAQFGSPVVSTVTPTETIFATATTTVEYIDIIVSLTTATSTLEGTLSSYESLVQTATEYTTTNVVTISTTVTANPAPSSLKKMRKRRGCTRRSSSTLTQIETVTTTELSEPSTTEPETNTETETITSTASAAPVCSDEAEYSSACSCIGAVSGVTETVTATADISTSTIYETVSSAIPSISESVVNVVVTTVVVKPATVTTTTTVSTNLQTTTTATTVAQPTQQAKLVLANGPRQGRYLTIVNSYVQYDINNVGAAVGAQFGFAPSGQPWLASNPDVKLYSTQTSSVVGALYMETAAQAAGKGDVAVTCNVDENGVMSCGIPSREFTKVFSCGAYLYIAKASWAQSGCVAVDFRIACDPSRWEKVFLPVFSFLGVLPS</sequence>
<comment type="caution">
    <text evidence="2">The sequence shown here is derived from an EMBL/GenBank/DDBJ whole genome shotgun (WGS) entry which is preliminary data.</text>
</comment>
<dbReference type="EMBL" id="JAULSY010000079">
    <property type="protein sequence ID" value="KAK0666984.1"/>
    <property type="molecule type" value="Genomic_DNA"/>
</dbReference>
<protein>
    <submittedName>
        <fullName evidence="2">Uncharacterized protein</fullName>
    </submittedName>
</protein>
<dbReference type="Proteomes" id="UP001174997">
    <property type="component" value="Unassembled WGS sequence"/>
</dbReference>
<name>A0AA40D9N3_9PEZI</name>
<evidence type="ECO:0000313" key="2">
    <source>
        <dbReference type="EMBL" id="KAK0666984.1"/>
    </source>
</evidence>
<organism evidence="2 3">
    <name type="scientific">Cercophora samala</name>
    <dbReference type="NCBI Taxonomy" id="330535"/>
    <lineage>
        <taxon>Eukaryota</taxon>
        <taxon>Fungi</taxon>
        <taxon>Dikarya</taxon>
        <taxon>Ascomycota</taxon>
        <taxon>Pezizomycotina</taxon>
        <taxon>Sordariomycetes</taxon>
        <taxon>Sordariomycetidae</taxon>
        <taxon>Sordariales</taxon>
        <taxon>Lasiosphaeriaceae</taxon>
        <taxon>Cercophora</taxon>
    </lineage>
</organism>
<evidence type="ECO:0000313" key="3">
    <source>
        <dbReference type="Proteomes" id="UP001174997"/>
    </source>
</evidence>
<dbReference type="AlphaFoldDB" id="A0AA40D9N3"/>
<evidence type="ECO:0000256" key="1">
    <source>
        <dbReference type="SAM" id="MobiDB-lite"/>
    </source>
</evidence>
<reference evidence="2" key="1">
    <citation type="submission" date="2023-06" db="EMBL/GenBank/DDBJ databases">
        <title>Genome-scale phylogeny and comparative genomics of the fungal order Sordariales.</title>
        <authorList>
            <consortium name="Lawrence Berkeley National Laboratory"/>
            <person name="Hensen N."/>
            <person name="Bonometti L."/>
            <person name="Westerberg I."/>
            <person name="Brannstrom I.O."/>
            <person name="Guillou S."/>
            <person name="Cros-Aarteil S."/>
            <person name="Calhoun S."/>
            <person name="Haridas S."/>
            <person name="Kuo A."/>
            <person name="Mondo S."/>
            <person name="Pangilinan J."/>
            <person name="Riley R."/>
            <person name="Labutti K."/>
            <person name="Andreopoulos B."/>
            <person name="Lipzen A."/>
            <person name="Chen C."/>
            <person name="Yanf M."/>
            <person name="Daum C."/>
            <person name="Ng V."/>
            <person name="Clum A."/>
            <person name="Steindorff A."/>
            <person name="Ohm R."/>
            <person name="Martin F."/>
            <person name="Silar P."/>
            <person name="Natvig D."/>
            <person name="Lalanne C."/>
            <person name="Gautier V."/>
            <person name="Ament-Velasquez S.L."/>
            <person name="Kruys A."/>
            <person name="Hutchinson M.I."/>
            <person name="Powell A.J."/>
            <person name="Barry K."/>
            <person name="Miller A.N."/>
            <person name="Grigoriev I.V."/>
            <person name="Debuchy R."/>
            <person name="Gladieux P."/>
            <person name="Thoren M.H."/>
            <person name="Johannesson H."/>
        </authorList>
    </citation>
    <scope>NUCLEOTIDE SEQUENCE</scope>
    <source>
        <strain evidence="2">CBS 307.81</strain>
    </source>
</reference>
<gene>
    <name evidence="2" type="ORF">QBC41DRAFT_374988</name>
</gene>
<accession>A0AA40D9N3</accession>
<feature type="compositionally biased region" description="Low complexity" evidence="1">
    <location>
        <begin position="133"/>
        <end position="165"/>
    </location>
</feature>
<feature type="region of interest" description="Disordered" evidence="1">
    <location>
        <begin position="124"/>
        <end position="165"/>
    </location>
</feature>
<proteinExistence type="predicted"/>